<evidence type="ECO:0000256" key="4">
    <source>
        <dbReference type="ARBA" id="ARBA00022741"/>
    </source>
</evidence>
<accession>A0ABV9D8M0</accession>
<dbReference type="Pfam" id="PF00069">
    <property type="entry name" value="Pkinase"/>
    <property type="match status" value="1"/>
</dbReference>
<dbReference type="Gene3D" id="3.30.200.20">
    <property type="entry name" value="Phosphorylase Kinase, domain 1"/>
    <property type="match status" value="1"/>
</dbReference>
<dbReference type="EMBL" id="JBHSGF010000004">
    <property type="protein sequence ID" value="MFC4554951.1"/>
    <property type="molecule type" value="Genomic_DNA"/>
</dbReference>
<evidence type="ECO:0000256" key="3">
    <source>
        <dbReference type="ARBA" id="ARBA00022679"/>
    </source>
</evidence>
<dbReference type="Proteomes" id="UP001595955">
    <property type="component" value="Unassembled WGS sequence"/>
</dbReference>
<dbReference type="PROSITE" id="PS00108">
    <property type="entry name" value="PROTEIN_KINASE_ST"/>
    <property type="match status" value="1"/>
</dbReference>
<dbReference type="RefSeq" id="WP_122823964.1">
    <property type="nucleotide sequence ID" value="NZ_CP033325.1"/>
</dbReference>
<organism evidence="9 10">
    <name type="scientific">Georgenia faecalis</name>
    <dbReference type="NCBI Taxonomy" id="2483799"/>
    <lineage>
        <taxon>Bacteria</taxon>
        <taxon>Bacillati</taxon>
        <taxon>Actinomycetota</taxon>
        <taxon>Actinomycetes</taxon>
        <taxon>Micrococcales</taxon>
        <taxon>Bogoriellaceae</taxon>
        <taxon>Georgenia</taxon>
    </lineage>
</organism>
<dbReference type="InterPro" id="IPR017441">
    <property type="entry name" value="Protein_kinase_ATP_BS"/>
</dbReference>
<dbReference type="PANTHER" id="PTHR43289:SF6">
    <property type="entry name" value="SERINE_THREONINE-PROTEIN KINASE NEKL-3"/>
    <property type="match status" value="1"/>
</dbReference>
<protein>
    <recommendedName>
        <fullName evidence="1">non-specific serine/threonine protein kinase</fullName>
        <ecNumber evidence="1">2.7.11.1</ecNumber>
    </recommendedName>
</protein>
<evidence type="ECO:0000256" key="7">
    <source>
        <dbReference type="PROSITE-ProRule" id="PRU10141"/>
    </source>
</evidence>
<keyword evidence="10" id="KW-1185">Reference proteome</keyword>
<gene>
    <name evidence="9" type="ORF">ACFO3F_06805</name>
</gene>
<dbReference type="CDD" id="cd14014">
    <property type="entry name" value="STKc_PknB_like"/>
    <property type="match status" value="1"/>
</dbReference>
<sequence>MSTDRVLGGRYELHDILGHGGMAVVHLSRDLHLDRWVAVKVLRSDLVRDPLSRSRFRGEAQAVARLNHPGIVSLHDAGHAHVDGGAADEPSVPFIVMEYVAGQSLRARLAEGPLGLEEAIRYQSGVLSALEFSHRAGVVHRDIKPANIMVTPGGTIKIVDFGIALVRDDPSTTEPHTHTILGTAQYLSPEQVRGERVDARSDLYSAGCLFYELLTGRPPFIGGDPVAVAYRHVHQDPVPARAYRPEVTPALDTVLLTALAKDRTDRFRSASAFREALQSAAKGIDRAGDDGAADDVVALRRRWHSARTRLARSIA</sequence>
<keyword evidence="5 9" id="KW-0418">Kinase</keyword>
<evidence type="ECO:0000259" key="8">
    <source>
        <dbReference type="PROSITE" id="PS50011"/>
    </source>
</evidence>
<evidence type="ECO:0000256" key="1">
    <source>
        <dbReference type="ARBA" id="ARBA00012513"/>
    </source>
</evidence>
<proteinExistence type="predicted"/>
<dbReference type="InterPro" id="IPR008271">
    <property type="entry name" value="Ser/Thr_kinase_AS"/>
</dbReference>
<dbReference type="Gene3D" id="1.10.510.10">
    <property type="entry name" value="Transferase(Phosphotransferase) domain 1"/>
    <property type="match status" value="1"/>
</dbReference>
<feature type="binding site" evidence="7">
    <location>
        <position position="40"/>
    </location>
    <ligand>
        <name>ATP</name>
        <dbReference type="ChEBI" id="CHEBI:30616"/>
    </ligand>
</feature>
<name>A0ABV9D8M0_9MICO</name>
<evidence type="ECO:0000313" key="9">
    <source>
        <dbReference type="EMBL" id="MFC4554951.1"/>
    </source>
</evidence>
<dbReference type="EC" id="2.7.11.1" evidence="1"/>
<feature type="domain" description="Protein kinase" evidence="8">
    <location>
        <begin position="11"/>
        <end position="278"/>
    </location>
</feature>
<keyword evidence="6 7" id="KW-0067">ATP-binding</keyword>
<evidence type="ECO:0000313" key="10">
    <source>
        <dbReference type="Proteomes" id="UP001595955"/>
    </source>
</evidence>
<dbReference type="PANTHER" id="PTHR43289">
    <property type="entry name" value="MITOGEN-ACTIVATED PROTEIN KINASE KINASE KINASE 20-RELATED"/>
    <property type="match status" value="1"/>
</dbReference>
<comment type="caution">
    <text evidence="9">The sequence shown here is derived from an EMBL/GenBank/DDBJ whole genome shotgun (WGS) entry which is preliminary data.</text>
</comment>
<keyword evidence="4 7" id="KW-0547">Nucleotide-binding</keyword>
<dbReference type="PROSITE" id="PS50011">
    <property type="entry name" value="PROTEIN_KINASE_DOM"/>
    <property type="match status" value="1"/>
</dbReference>
<dbReference type="PROSITE" id="PS00107">
    <property type="entry name" value="PROTEIN_KINASE_ATP"/>
    <property type="match status" value="1"/>
</dbReference>
<evidence type="ECO:0000256" key="5">
    <source>
        <dbReference type="ARBA" id="ARBA00022777"/>
    </source>
</evidence>
<dbReference type="SUPFAM" id="SSF56112">
    <property type="entry name" value="Protein kinase-like (PK-like)"/>
    <property type="match status" value="1"/>
</dbReference>
<keyword evidence="3" id="KW-0808">Transferase</keyword>
<dbReference type="SMART" id="SM00220">
    <property type="entry name" value="S_TKc"/>
    <property type="match status" value="1"/>
</dbReference>
<evidence type="ECO:0000256" key="2">
    <source>
        <dbReference type="ARBA" id="ARBA00022527"/>
    </source>
</evidence>
<evidence type="ECO:0000256" key="6">
    <source>
        <dbReference type="ARBA" id="ARBA00022840"/>
    </source>
</evidence>
<dbReference type="InterPro" id="IPR011009">
    <property type="entry name" value="Kinase-like_dom_sf"/>
</dbReference>
<dbReference type="GO" id="GO:0016301">
    <property type="term" value="F:kinase activity"/>
    <property type="evidence" value="ECO:0007669"/>
    <property type="project" value="UniProtKB-KW"/>
</dbReference>
<keyword evidence="2" id="KW-0723">Serine/threonine-protein kinase</keyword>
<reference evidence="10" key="1">
    <citation type="journal article" date="2019" name="Int. J. Syst. Evol. Microbiol.">
        <title>The Global Catalogue of Microorganisms (GCM) 10K type strain sequencing project: providing services to taxonomists for standard genome sequencing and annotation.</title>
        <authorList>
            <consortium name="The Broad Institute Genomics Platform"/>
            <consortium name="The Broad Institute Genome Sequencing Center for Infectious Disease"/>
            <person name="Wu L."/>
            <person name="Ma J."/>
        </authorList>
    </citation>
    <scope>NUCLEOTIDE SEQUENCE [LARGE SCALE GENOMIC DNA]</scope>
    <source>
        <strain evidence="10">JCM 3369</strain>
    </source>
</reference>
<dbReference type="InterPro" id="IPR000719">
    <property type="entry name" value="Prot_kinase_dom"/>
</dbReference>